<name>A0A2S5R7J0_9PROT</name>
<comment type="caution">
    <text evidence="1">The sequence shown here is derived from an EMBL/GenBank/DDBJ whole genome shotgun (WGS) entry which is preliminary data.</text>
</comment>
<proteinExistence type="predicted"/>
<reference evidence="1 2" key="1">
    <citation type="submission" date="2017-11" db="EMBL/GenBank/DDBJ databases">
        <title>Comparative genomic analysis of Holospora spp., intranuclear symbionts of paramecia.</title>
        <authorList>
            <person name="Garushyants S.K."/>
            <person name="Beliavskaya A."/>
            <person name="Malko D.B."/>
            <person name="Logacheva M.D."/>
            <person name="Rautian M.S."/>
            <person name="Gelfand M.S."/>
        </authorList>
    </citation>
    <scope>NUCLEOTIDE SEQUENCE [LARGE SCALE GENOMIC DNA]</scope>
    <source>
        <strain evidence="2">02AZ16</strain>
    </source>
</reference>
<dbReference type="EMBL" id="PHHC01000121">
    <property type="protein sequence ID" value="PPE03270.1"/>
    <property type="molecule type" value="Genomic_DNA"/>
</dbReference>
<organism evidence="1 2">
    <name type="scientific">Holospora curviuscula</name>
    <dbReference type="NCBI Taxonomy" id="1082868"/>
    <lineage>
        <taxon>Bacteria</taxon>
        <taxon>Pseudomonadati</taxon>
        <taxon>Pseudomonadota</taxon>
        <taxon>Alphaproteobacteria</taxon>
        <taxon>Holosporales</taxon>
        <taxon>Holosporaceae</taxon>
        <taxon>Holospora</taxon>
    </lineage>
</organism>
<dbReference type="RefSeq" id="WP_207760960.1">
    <property type="nucleotide sequence ID" value="NZ_PHHC01000121.1"/>
</dbReference>
<evidence type="ECO:0000313" key="2">
    <source>
        <dbReference type="Proteomes" id="UP000239425"/>
    </source>
</evidence>
<dbReference type="AlphaFoldDB" id="A0A2S5R7J0"/>
<sequence>MRSTDPWVVRPMKKIGITKFFCLTQDALKDRLRVLIFSSQSNFSEKPIDSIVSCIRPGSESKRSVKLLFLLVDENLTNASFFSGVTFLVFFISID</sequence>
<keyword evidence="2" id="KW-1185">Reference proteome</keyword>
<dbReference type="Proteomes" id="UP000239425">
    <property type="component" value="Unassembled WGS sequence"/>
</dbReference>
<protein>
    <submittedName>
        <fullName evidence="1">Uncharacterized protein</fullName>
    </submittedName>
</protein>
<evidence type="ECO:0000313" key="1">
    <source>
        <dbReference type="EMBL" id="PPE03270.1"/>
    </source>
</evidence>
<gene>
    <name evidence="1" type="ORF">HCUR_01291</name>
</gene>
<accession>A0A2S5R7J0</accession>